<proteinExistence type="predicted"/>
<dbReference type="InterPro" id="IPR007205">
    <property type="entry name" value="Protein_HGH1_N"/>
</dbReference>
<dbReference type="InterPro" id="IPR016024">
    <property type="entry name" value="ARM-type_fold"/>
</dbReference>
<dbReference type="Pfam" id="PF04063">
    <property type="entry name" value="DUF383"/>
    <property type="match status" value="1"/>
</dbReference>
<evidence type="ECO:0000259" key="1">
    <source>
        <dbReference type="Pfam" id="PF04063"/>
    </source>
</evidence>
<name>A0A6J1W2K0_9SAUR</name>
<reference evidence="3" key="1">
    <citation type="submission" date="2025-08" db="UniProtKB">
        <authorList>
            <consortium name="RefSeq"/>
        </authorList>
    </citation>
    <scope>IDENTIFICATION</scope>
</reference>
<dbReference type="InterPro" id="IPR039717">
    <property type="entry name" value="Hgh1"/>
</dbReference>
<dbReference type="KEGG" id="nss:113431445"/>
<feature type="domain" description="Protein HGH1 N-terminal" evidence="1">
    <location>
        <begin position="96"/>
        <end position="269"/>
    </location>
</feature>
<dbReference type="PANTHER" id="PTHR13387">
    <property type="entry name" value="PROTEIN HGH1 HOMOLOG"/>
    <property type="match status" value="1"/>
</dbReference>
<accession>A0A6J1W2K0</accession>
<sequence length="277" mass="30080">MDERQAQELLGFLRPEARGDLKGRALRFVLGLTGGAEGRRLLLARPDLLAALLALTGEPRPELAEPAFHALLNLAAEPGAGGALRAGLPDLLRRLLDPAFPLPGLACALLANCSREEGPCRELLAELRRRGGGGAGLGPLLEAFCAQDPRPGAPWHQLGALLGNLSQLPEARDALLERSGGAVRRLLPFTQDAGSAARRRGVAGTLRNCCFDPRHHEWLLSEQVDLLPFLLLPLAGPEEFPEDEMERLPLDLQYLPAEKQREPEADIRQMLLETLLL</sequence>
<organism evidence="2 3">
    <name type="scientific">Notechis scutatus</name>
    <name type="common">mainland tiger snake</name>
    <dbReference type="NCBI Taxonomy" id="8663"/>
    <lineage>
        <taxon>Eukaryota</taxon>
        <taxon>Metazoa</taxon>
        <taxon>Chordata</taxon>
        <taxon>Craniata</taxon>
        <taxon>Vertebrata</taxon>
        <taxon>Euteleostomi</taxon>
        <taxon>Lepidosauria</taxon>
        <taxon>Squamata</taxon>
        <taxon>Bifurcata</taxon>
        <taxon>Unidentata</taxon>
        <taxon>Episquamata</taxon>
        <taxon>Toxicofera</taxon>
        <taxon>Serpentes</taxon>
        <taxon>Colubroidea</taxon>
        <taxon>Elapidae</taxon>
        <taxon>Hydrophiinae</taxon>
        <taxon>Notechis</taxon>
    </lineage>
</organism>
<protein>
    <submittedName>
        <fullName evidence="3">Protein HGH1 homolog</fullName>
    </submittedName>
</protein>
<gene>
    <name evidence="3" type="primary">HGH1</name>
</gene>
<dbReference type="PANTHER" id="PTHR13387:SF9">
    <property type="entry name" value="PROTEIN HGH1 HOMOLOG"/>
    <property type="match status" value="1"/>
</dbReference>
<evidence type="ECO:0000313" key="3">
    <source>
        <dbReference type="RefSeq" id="XP_026549547.1"/>
    </source>
</evidence>
<dbReference type="RefSeq" id="XP_026549547.1">
    <property type="nucleotide sequence ID" value="XM_026693762.1"/>
</dbReference>
<dbReference type="Proteomes" id="UP000504612">
    <property type="component" value="Unplaced"/>
</dbReference>
<dbReference type="AlphaFoldDB" id="A0A6J1W2K0"/>
<feature type="non-terminal residue" evidence="3">
    <location>
        <position position="277"/>
    </location>
</feature>
<dbReference type="SUPFAM" id="SSF48371">
    <property type="entry name" value="ARM repeat"/>
    <property type="match status" value="1"/>
</dbReference>
<evidence type="ECO:0000313" key="2">
    <source>
        <dbReference type="Proteomes" id="UP000504612"/>
    </source>
</evidence>
<dbReference type="CTD" id="51236"/>
<dbReference type="InterPro" id="IPR011989">
    <property type="entry name" value="ARM-like"/>
</dbReference>
<keyword evidence="2" id="KW-1185">Reference proteome</keyword>
<dbReference type="GeneID" id="113431445"/>
<dbReference type="Gene3D" id="1.25.10.10">
    <property type="entry name" value="Leucine-rich Repeat Variant"/>
    <property type="match status" value="1"/>
</dbReference>